<keyword evidence="11" id="KW-0119">Carbohydrate metabolism</keyword>
<keyword evidence="5" id="KW-0812">Transmembrane</keyword>
<evidence type="ECO:0000256" key="9">
    <source>
        <dbReference type="ARBA" id="ARBA00023136"/>
    </source>
</evidence>
<dbReference type="PANTHER" id="PTHR13460">
    <property type="match status" value="1"/>
</dbReference>
<evidence type="ECO:0000256" key="6">
    <source>
        <dbReference type="ARBA" id="ARBA00022729"/>
    </source>
</evidence>
<dbReference type="Gene3D" id="2.60.120.430">
    <property type="entry name" value="Galactose-binding lectin"/>
    <property type="match status" value="1"/>
</dbReference>
<keyword evidence="10" id="KW-0325">Glycoprotein</keyword>
<evidence type="ECO:0000256" key="8">
    <source>
        <dbReference type="ARBA" id="ARBA00022989"/>
    </source>
</evidence>
<dbReference type="Pfam" id="PF24517">
    <property type="entry name" value="CBM96"/>
    <property type="match status" value="1"/>
</dbReference>
<evidence type="ECO:0000259" key="13">
    <source>
        <dbReference type="Pfam" id="PF11721"/>
    </source>
</evidence>
<dbReference type="Proteomes" id="UP001155483">
    <property type="component" value="Unassembled WGS sequence"/>
</dbReference>
<keyword evidence="4" id="KW-0964">Secreted</keyword>
<feature type="signal peptide" evidence="12">
    <location>
        <begin position="1"/>
        <end position="24"/>
    </location>
</feature>
<dbReference type="Pfam" id="PF11721">
    <property type="entry name" value="Malectin"/>
    <property type="match status" value="1"/>
</dbReference>
<accession>A0A9X3BGS1</accession>
<comment type="caution">
    <text evidence="16">The sequence shown here is derived from an EMBL/GenBank/DDBJ whole genome shotgun (WGS) entry which is preliminary data.</text>
</comment>
<evidence type="ECO:0000313" key="17">
    <source>
        <dbReference type="Proteomes" id="UP001155483"/>
    </source>
</evidence>
<proteinExistence type="inferred from homology"/>
<dbReference type="NCBIfam" id="NF033679">
    <property type="entry name" value="DNRLRE_dom"/>
    <property type="match status" value="1"/>
</dbReference>
<dbReference type="GO" id="GO:0005576">
    <property type="term" value="C:extracellular region"/>
    <property type="evidence" value="ECO:0007669"/>
    <property type="project" value="UniProtKB-SubCell"/>
</dbReference>
<dbReference type="NCBIfam" id="TIGR04183">
    <property type="entry name" value="Por_Secre_tail"/>
    <property type="match status" value="1"/>
</dbReference>
<feature type="domain" description="Secretion system C-terminal sorting" evidence="14">
    <location>
        <begin position="840"/>
        <end position="912"/>
    </location>
</feature>
<dbReference type="Gene3D" id="2.60.40.10">
    <property type="entry name" value="Immunoglobulins"/>
    <property type="match status" value="2"/>
</dbReference>
<evidence type="ECO:0000256" key="4">
    <source>
        <dbReference type="ARBA" id="ARBA00022525"/>
    </source>
</evidence>
<gene>
    <name evidence="16" type="ORF">OCK74_03985</name>
</gene>
<dbReference type="InterPro" id="IPR021720">
    <property type="entry name" value="Malectin_dom"/>
</dbReference>
<dbReference type="RefSeq" id="WP_279295701.1">
    <property type="nucleotide sequence ID" value="NZ_JAOTIF010000001.1"/>
</dbReference>
<sequence length="920" mass="99922">MKSFFDPIFLLGFLCAFSCASVFAQSPITLSPIEDAFVRNGTYAGTNFGSDINLIVKGTTSSGFARVSYLKFQLAGVSNVVSAKLRVYGSNTESATTVNMSVYGVSDSWTEGGITFNNAPAASGSALSSAGVNNVAQYYDLDVTGFVQTQFSGDKVASFLLKDPTNQVKTLTLNSRENASNRPQLVITTSGSAPASNSLLFVENLDKFPSNDHPVASRIQIPWTRDSMPPYIYNANHDTIRLRIHNKGIDPLVISNLILSNTSNWMFSKLNGATYTPSALPLTINSGASADLYLLFIAKDLATRVAIVVNNLTIISNDKKTPSKTVFLHGIYQKQGEGSHEPRAVEVINAFNFKSDPGFTYKDLDLGDPKKPKGDEIISAYFVRADPSIPITVRQMSAYHGCCDNIYTEYLRVFNKGTNPTVDPAPALVTQIGIDAQTSLPRRATPNLPSENTNYNPTTAFGFKVGKRDHTDTIYNPSRKIGIRVWKAKDANGRLIPNAYIVSNDYLGTQFTNYDYNDNTYFVTNIRPEVGTANFSALSATPSAVDFGEKLLQSTNSFTLNLKSLGQTYANGSKDPNIVISSVSVVGDNSGEFSASLPAATTLGPQATTTLTVGFKPVSEGLKIADLLIYHNNSPTPLRVPLYGIGKASGTTVTVPFRIKSGSSSSVTVNGKTWVSDVPYAFDNLEPFTNSRLTQISATDEDVLYLREQSSDADKRPFRYEIPIANGTYAVRLHFAEIFWGNPGSGFIGGAGSRVMSVNIEGQLKLINFDVAQEVGSASAIIKNIPVTVSDGKLNINFSATVNRPMVCAVEVYQFSSGASVTQAISDVIEMNNDLAKPKVYPNPARDKFKIEFPTGYEGNANLEISDQLGRVNEIGAYHIQKGGTTVEINLSRFQLKQGIYYLKIISENRNTEVIKLQLE</sequence>
<evidence type="ECO:0000313" key="16">
    <source>
        <dbReference type="EMBL" id="MCU7548257.1"/>
    </source>
</evidence>
<feature type="domain" description="Malectin" evidence="13">
    <location>
        <begin position="657"/>
        <end position="806"/>
    </location>
</feature>
<evidence type="ECO:0000256" key="12">
    <source>
        <dbReference type="SAM" id="SignalP"/>
    </source>
</evidence>
<feature type="chain" id="PRO_5040738989" evidence="12">
    <location>
        <begin position="25"/>
        <end position="920"/>
    </location>
</feature>
<dbReference type="GO" id="GO:0016020">
    <property type="term" value="C:membrane"/>
    <property type="evidence" value="ECO:0007669"/>
    <property type="project" value="TreeGrafter"/>
</dbReference>
<comment type="subcellular location">
    <subcellularLocation>
        <location evidence="1">Endoplasmic reticulum membrane</location>
        <topology evidence="1">Single-pass type I membrane protein</topology>
    </subcellularLocation>
    <subcellularLocation>
        <location evidence="2">Secreted</location>
    </subcellularLocation>
</comment>
<feature type="domain" description="Carbohydrate-binding module family 96" evidence="15">
    <location>
        <begin position="28"/>
        <end position="189"/>
    </location>
</feature>
<keyword evidence="17" id="KW-1185">Reference proteome</keyword>
<dbReference type="InterPro" id="IPR013783">
    <property type="entry name" value="Ig-like_fold"/>
</dbReference>
<evidence type="ECO:0000256" key="3">
    <source>
        <dbReference type="ARBA" id="ARBA00009141"/>
    </source>
</evidence>
<evidence type="ECO:0000256" key="2">
    <source>
        <dbReference type="ARBA" id="ARBA00004613"/>
    </source>
</evidence>
<comment type="similarity">
    <text evidence="3">Belongs to the malectin family.</text>
</comment>
<evidence type="ECO:0000256" key="7">
    <source>
        <dbReference type="ARBA" id="ARBA00022824"/>
    </source>
</evidence>
<name>A0A9X3BGS1_9BACT</name>
<dbReference type="InterPro" id="IPR039155">
    <property type="entry name" value="MLEC"/>
</dbReference>
<organism evidence="16 17">
    <name type="scientific">Paraflavisolibacter caeni</name>
    <dbReference type="NCBI Taxonomy" id="2982496"/>
    <lineage>
        <taxon>Bacteria</taxon>
        <taxon>Pseudomonadati</taxon>
        <taxon>Bacteroidota</taxon>
        <taxon>Chitinophagia</taxon>
        <taxon>Chitinophagales</taxon>
        <taxon>Chitinophagaceae</taxon>
        <taxon>Paraflavisolibacter</taxon>
    </lineage>
</organism>
<evidence type="ECO:0000256" key="1">
    <source>
        <dbReference type="ARBA" id="ARBA00004115"/>
    </source>
</evidence>
<keyword evidence="8" id="KW-1133">Transmembrane helix</keyword>
<keyword evidence="6 12" id="KW-0732">Signal</keyword>
<dbReference type="EMBL" id="JAOTIF010000001">
    <property type="protein sequence ID" value="MCU7548257.1"/>
    <property type="molecule type" value="Genomic_DNA"/>
</dbReference>
<protein>
    <submittedName>
        <fullName evidence="16">DNRLRE domain-containing protein</fullName>
    </submittedName>
</protein>
<dbReference type="AlphaFoldDB" id="A0A9X3BGS1"/>
<dbReference type="Pfam" id="PF18962">
    <property type="entry name" value="Por_Secre_tail"/>
    <property type="match status" value="1"/>
</dbReference>
<evidence type="ECO:0000259" key="14">
    <source>
        <dbReference type="Pfam" id="PF18962"/>
    </source>
</evidence>
<dbReference type="InterPro" id="IPR055372">
    <property type="entry name" value="CBM96"/>
</dbReference>
<dbReference type="InterPro" id="IPR026444">
    <property type="entry name" value="Secre_tail"/>
</dbReference>
<evidence type="ECO:0000259" key="15">
    <source>
        <dbReference type="Pfam" id="PF24517"/>
    </source>
</evidence>
<dbReference type="SUPFAM" id="SSF49785">
    <property type="entry name" value="Galactose-binding domain-like"/>
    <property type="match status" value="1"/>
</dbReference>
<evidence type="ECO:0000256" key="11">
    <source>
        <dbReference type="ARBA" id="ARBA00023277"/>
    </source>
</evidence>
<evidence type="ECO:0000256" key="10">
    <source>
        <dbReference type="ARBA" id="ARBA00023180"/>
    </source>
</evidence>
<reference evidence="16" key="1">
    <citation type="submission" date="2022-09" db="EMBL/GenBank/DDBJ databases">
        <authorList>
            <person name="Yuan C."/>
            <person name="Ke Z."/>
        </authorList>
    </citation>
    <scope>NUCLEOTIDE SEQUENCE</scope>
    <source>
        <strain evidence="16">LB-8</strain>
    </source>
</reference>
<keyword evidence="7" id="KW-0256">Endoplasmic reticulum</keyword>
<dbReference type="InterPro" id="IPR008979">
    <property type="entry name" value="Galactose-bd-like_sf"/>
</dbReference>
<keyword evidence="9" id="KW-0472">Membrane</keyword>
<evidence type="ECO:0000256" key="5">
    <source>
        <dbReference type="ARBA" id="ARBA00022692"/>
    </source>
</evidence>
<dbReference type="PANTHER" id="PTHR13460:SF0">
    <property type="entry name" value="MALECTIN"/>
    <property type="match status" value="1"/>
</dbReference>
<reference evidence="16" key="2">
    <citation type="submission" date="2023-04" db="EMBL/GenBank/DDBJ databases">
        <title>Paracnuella aquatica gen. nov., sp. nov., a member of the family Chitinophagaceae isolated from a hot spring.</title>
        <authorList>
            <person name="Wang C."/>
        </authorList>
    </citation>
    <scope>NUCLEOTIDE SEQUENCE</scope>
    <source>
        <strain evidence="16">LB-8</strain>
    </source>
</reference>
<dbReference type="GO" id="GO:0030246">
    <property type="term" value="F:carbohydrate binding"/>
    <property type="evidence" value="ECO:0007669"/>
    <property type="project" value="InterPro"/>
</dbReference>